<dbReference type="CDD" id="cd02947">
    <property type="entry name" value="TRX_family"/>
    <property type="match status" value="1"/>
</dbReference>
<gene>
    <name evidence="1" type="ORF">ELQ35_20070</name>
</gene>
<keyword evidence="2" id="KW-1185">Reference proteome</keyword>
<dbReference type="EMBL" id="RYZZ01000040">
    <property type="protein sequence ID" value="RUQ25549.1"/>
    <property type="molecule type" value="Genomic_DNA"/>
</dbReference>
<dbReference type="RefSeq" id="WP_126866957.1">
    <property type="nucleotide sequence ID" value="NZ_JAUSTX010000017.1"/>
</dbReference>
<evidence type="ECO:0000313" key="1">
    <source>
        <dbReference type="EMBL" id="RUQ25549.1"/>
    </source>
</evidence>
<reference evidence="1 2" key="1">
    <citation type="submission" date="2018-12" db="EMBL/GenBank/DDBJ databases">
        <title>Bacillus chawlae sp. nov., Bacillus glennii sp. nov., and Bacillus saganii sp. nov. Isolated from the Vehicle Assembly Building at Kennedy Space Center where the Viking Spacecraft were Assembled.</title>
        <authorList>
            <person name="Seuylemezian A."/>
            <person name="Vaishampayan P."/>
        </authorList>
    </citation>
    <scope>NUCLEOTIDE SEQUENCE [LARGE SCALE GENOMIC DNA]</scope>
    <source>
        <strain evidence="1 2">L5</strain>
    </source>
</reference>
<comment type="caution">
    <text evidence="1">The sequence shown here is derived from an EMBL/GenBank/DDBJ whole genome shotgun (WGS) entry which is preliminary data.</text>
</comment>
<dbReference type="AlphaFoldDB" id="A0A3S0TXB4"/>
<dbReference type="OrthoDB" id="6120799at2"/>
<dbReference type="InterPro" id="IPR036249">
    <property type="entry name" value="Thioredoxin-like_sf"/>
</dbReference>
<evidence type="ECO:0000313" key="2">
    <source>
        <dbReference type="Proteomes" id="UP000267430"/>
    </source>
</evidence>
<dbReference type="SUPFAM" id="SSF52833">
    <property type="entry name" value="Thioredoxin-like"/>
    <property type="match status" value="1"/>
</dbReference>
<dbReference type="Gene3D" id="3.40.30.10">
    <property type="entry name" value="Glutaredoxin"/>
    <property type="match status" value="1"/>
</dbReference>
<organism evidence="1 2">
    <name type="scientific">Peribacillus cavernae</name>
    <dbReference type="NCBI Taxonomy" id="1674310"/>
    <lineage>
        <taxon>Bacteria</taxon>
        <taxon>Bacillati</taxon>
        <taxon>Bacillota</taxon>
        <taxon>Bacilli</taxon>
        <taxon>Bacillales</taxon>
        <taxon>Bacillaceae</taxon>
        <taxon>Peribacillus</taxon>
    </lineage>
</organism>
<protein>
    <submittedName>
        <fullName evidence="1">Thioredoxin family protein</fullName>
    </submittedName>
</protein>
<dbReference type="Proteomes" id="UP000267430">
    <property type="component" value="Unassembled WGS sequence"/>
</dbReference>
<dbReference type="Pfam" id="PF14595">
    <property type="entry name" value="Thioredoxin_9"/>
    <property type="match status" value="1"/>
</dbReference>
<accession>A0A3S0TXB4</accession>
<proteinExistence type="predicted"/>
<name>A0A3S0TXB4_9BACI</name>
<sequence>MSSLNSWFEKGMTKDSYISSMQTHKENLQSVYEKFQLTEQDKLELASVKEKNLRAIVLTADWCGDAMVNLPILMKMGEEANIDIRYLIRDENLELMDQYLTNGKARSIPIFIFINQAGEEVAKWGPRAPVVQSFVDELRNTMPAKEDPSYEAAFKLFAETLASRFTTDETLWAQIKEDLINAIN</sequence>